<accession>D6GT44</accession>
<dbReference type="Proteomes" id="UP000007468">
    <property type="component" value="Chromosome"/>
</dbReference>
<dbReference type="GO" id="GO:0010181">
    <property type="term" value="F:FMN binding"/>
    <property type="evidence" value="ECO:0007669"/>
    <property type="project" value="InterPro"/>
</dbReference>
<dbReference type="SMART" id="SM00900">
    <property type="entry name" value="FMN_bind"/>
    <property type="match status" value="1"/>
</dbReference>
<dbReference type="InterPro" id="IPR007329">
    <property type="entry name" value="FMN-bd"/>
</dbReference>
<evidence type="ECO:0000259" key="1">
    <source>
        <dbReference type="SMART" id="SM00900"/>
    </source>
</evidence>
<gene>
    <name evidence="2" type="ordered locus">HMPREF0389_01282</name>
</gene>
<dbReference type="KEGG" id="faa:HMPREF0389_01282"/>
<evidence type="ECO:0000313" key="3">
    <source>
        <dbReference type="Proteomes" id="UP000007468"/>
    </source>
</evidence>
<dbReference type="OrthoDB" id="1852314at2"/>
<proteinExistence type="predicted"/>
<name>D6GT44_FILAD</name>
<dbReference type="Pfam" id="PF04205">
    <property type="entry name" value="FMN_bind"/>
    <property type="match status" value="1"/>
</dbReference>
<reference evidence="3" key="1">
    <citation type="submission" date="2010-12" db="EMBL/GenBank/DDBJ databases">
        <title>The genome sequence of Filifactor alocis strain ATCC 35896.</title>
        <authorList>
            <consortium name="The Broad Institute Genome Sequencing Platform"/>
            <person name="Ward D."/>
            <person name="Earl A."/>
            <person name="Feldgarden M."/>
            <person name="Young S.K."/>
            <person name="Gargeya S."/>
            <person name="Zeng Q."/>
            <person name="Alvarado L."/>
            <person name="Berlin A."/>
            <person name="Bochicchio J."/>
            <person name="Chapman S.B."/>
            <person name="Chen Z."/>
            <person name="Freedman E."/>
            <person name="Gellesch M."/>
            <person name="Goldberg J."/>
            <person name="Griggs A."/>
            <person name="Gujja S."/>
            <person name="Heilman E."/>
            <person name="Heiman D."/>
            <person name="Howarth C."/>
            <person name="Mehta T."/>
            <person name="Neiman D."/>
            <person name="Pearson M."/>
            <person name="Roberts A."/>
            <person name="Saif S."/>
            <person name="Shea T."/>
            <person name="Shenoy N."/>
            <person name="Sisk P."/>
            <person name="Stolte C."/>
            <person name="Sykes S."/>
            <person name="White J."/>
            <person name="Yandava C."/>
            <person name="Izard J."/>
            <person name="Blanton J.M."/>
            <person name="Baranova O.V."/>
            <person name="Tanner A.C."/>
            <person name="Dewhirst F.E."/>
            <person name="Haas B."/>
            <person name="Nusbaum C."/>
            <person name="Birren B."/>
        </authorList>
    </citation>
    <scope>NUCLEOTIDE SEQUENCE [LARGE SCALE GENOMIC DNA]</scope>
    <source>
        <strain evidence="3">ATCC 35896 / D40 B5</strain>
    </source>
</reference>
<dbReference type="EMBL" id="CP002390">
    <property type="protein sequence ID" value="EFE28029.1"/>
    <property type="molecule type" value="Genomic_DNA"/>
</dbReference>
<feature type="domain" description="FMN-binding" evidence="1">
    <location>
        <begin position="46"/>
        <end position="139"/>
    </location>
</feature>
<keyword evidence="3" id="KW-1185">Reference proteome</keyword>
<organism evidence="2 3">
    <name type="scientific">Filifactor alocis (strain ATCC 35896 / CCUG 47790 / D40 B5)</name>
    <name type="common">Fusobacterium alocis</name>
    <dbReference type="NCBI Taxonomy" id="546269"/>
    <lineage>
        <taxon>Bacteria</taxon>
        <taxon>Bacillati</taxon>
        <taxon>Bacillota</taxon>
        <taxon>Clostridia</taxon>
        <taxon>Peptostreptococcales</taxon>
        <taxon>Filifactoraceae</taxon>
        <taxon>Filifactor</taxon>
    </lineage>
</organism>
<dbReference type="AlphaFoldDB" id="D6GT44"/>
<sequence>MKKFLVTTVAAVLLLGGCQGKTTENTDTGTWKDGSYHGVSSNDDWGGHVEADITIENGMIVAAELHNIDKDNNEKGEDYGKDTGNPGLIKIAQDAIKNAQDYPKQLVSTNDIEQVEVISGATNSYDLFKEAVNNALSQAKE</sequence>
<dbReference type="STRING" id="546269.HMPREF0389_01282"/>
<protein>
    <recommendedName>
        <fullName evidence="1">FMN-binding domain-containing protein</fullName>
    </recommendedName>
</protein>
<dbReference type="eggNOG" id="COG4939">
    <property type="taxonomic scope" value="Bacteria"/>
</dbReference>
<dbReference type="PROSITE" id="PS51257">
    <property type="entry name" value="PROKAR_LIPOPROTEIN"/>
    <property type="match status" value="1"/>
</dbReference>
<dbReference type="GO" id="GO:0016020">
    <property type="term" value="C:membrane"/>
    <property type="evidence" value="ECO:0007669"/>
    <property type="project" value="InterPro"/>
</dbReference>
<dbReference type="RefSeq" id="WP_014263162.1">
    <property type="nucleotide sequence ID" value="NC_016630.1"/>
</dbReference>
<dbReference type="Gene3D" id="3.90.1010.20">
    <property type="match status" value="1"/>
</dbReference>
<evidence type="ECO:0000313" key="2">
    <source>
        <dbReference type="EMBL" id="EFE28029.1"/>
    </source>
</evidence>